<evidence type="ECO:0000313" key="1">
    <source>
        <dbReference type="EMBL" id="KGJ86800.1"/>
    </source>
</evidence>
<dbReference type="EMBL" id="JQEC01000074">
    <property type="protein sequence ID" value="KGJ86800.1"/>
    <property type="molecule type" value="Genomic_DNA"/>
</dbReference>
<evidence type="ECO:0000313" key="2">
    <source>
        <dbReference type="Proteomes" id="UP000029868"/>
    </source>
</evidence>
<dbReference type="Proteomes" id="UP000029868">
    <property type="component" value="Unassembled WGS sequence"/>
</dbReference>
<sequence>MMSQLMNCLTNRFTTIIVSFKHKKRTLLWGLVGILSSSSAFAIWGPAMYVGPVPNVAMKHGYVMARSVVLDPATNQPILVNYNEDGTEAGVVSVGGGNNVTELSIMSAAAFFAEQQRIEVFKLQYKDTLAKGAQLMSRDAFLSASFKTADNITIISSPGLSSNINSVLVRGQSDRILPDPNQLALLKLSFDHTTAQVADDSVSLVVSPEGNILAQSNKHIGYRTGFFGKPNEAQTGKSHGSVDRDETVFGPVPGVKVNVDEFAYIGGVDVTDRNGKYGFSFFMPICPIGGFEFTTNVWSELHYTNLLPMGSPVRSYFLQTPGYDYCYADLVPVMLVPAVIGILASISTPFYQSNLYADVMFLTGVMYISNQHGFDVPIGETTHTSFSEEADDRLQHFYDFNGDGQADSVVQGHLVTKANADGDDEEVFEANADGDLQGLYFQTPEAGEAPDLLRVIDQEVRKASVGLLESISTADLRNTDVLFFRESTGQLIMERNGLKEAEVRGGEVQLDEETQLVGYRVMLRGPRDWGLNIGGGVGYKGRKSNYEEWATDYQLTEPFQQKKSDYIREGEYIKIVAINRATGYMGTAKAQINRTYSGSLTVLAPPIVLRPPNLKIWAERKYDVEKGLTKGEERTYTIGTEGAALTSDTTITIYTEWLDEYGNPLPEELGLDDGEQYGFTGRLAKVVGANQLQGVGAGNDLASFAIAPGRKTQVINVGSNLSTAEHYYVHVIGKGKDQECGSGGSCPSFTEPGFTAPYDSRPNLLVPFLVPLPDEDLTWLTYHVYRGLLADDTITDKPNKPLPAYSWAYRPEYQFSQFGLEMQSITATDDNGTTTGSNILNSDNPIITISDDYITALYSLISSNYDRLTAIDGPQQLVLALGQEEQIITIGEDNSISFSNIEHLANLDPEDFLTMRLYSNNDASNILWEYAFLTNDLDIDSDNNNGFGKPDLSAAEERIESKFNDEDKPGKLIFVDASIENEGGNDNTLPGFANYNAIEQTTFVPLVIHVNLGEEGGRDNTFLQLSYYASVPESQAKFEYHFYDEDAKNDGDEESDKDKKQYIPSKGVLRVWTKKSTKDRNHLSVTEAGDFVPTGTLIPLSKLPELTDDKLTLYVEVVGISEIPGNYLIQAKVESL</sequence>
<dbReference type="PATRIC" id="fig|28229.3.peg.4611"/>
<dbReference type="RefSeq" id="WP_156115810.1">
    <property type="nucleotide sequence ID" value="NZ_JQEC01000074.1"/>
</dbReference>
<organism evidence="1 2">
    <name type="scientific">Colwellia psychrerythraea</name>
    <name type="common">Vibrio psychroerythus</name>
    <dbReference type="NCBI Taxonomy" id="28229"/>
    <lineage>
        <taxon>Bacteria</taxon>
        <taxon>Pseudomonadati</taxon>
        <taxon>Pseudomonadota</taxon>
        <taxon>Gammaproteobacteria</taxon>
        <taxon>Alteromonadales</taxon>
        <taxon>Colwelliaceae</taxon>
        <taxon>Colwellia</taxon>
    </lineage>
</organism>
<proteinExistence type="predicted"/>
<dbReference type="AlphaFoldDB" id="A0A099K935"/>
<protein>
    <submittedName>
        <fullName evidence="1">Uncharacterized protein</fullName>
    </submittedName>
</protein>
<dbReference type="OrthoDB" id="6740080at2"/>
<accession>A0A099K935</accession>
<gene>
    <name evidence="1" type="ORF">GAB14E_4627</name>
</gene>
<reference evidence="1 2" key="1">
    <citation type="submission" date="2014-08" db="EMBL/GenBank/DDBJ databases">
        <title>Genomic and Phenotypic Diversity of Colwellia psychrerythraea strains from Disparate Marine Basins.</title>
        <authorList>
            <person name="Techtmann S.M."/>
            <person name="Stelling S.C."/>
            <person name="Utturkar S.M."/>
            <person name="Alshibli N."/>
            <person name="Harris A."/>
            <person name="Brown S.D."/>
            <person name="Hazen T.C."/>
        </authorList>
    </citation>
    <scope>NUCLEOTIDE SEQUENCE [LARGE SCALE GENOMIC DNA]</scope>
    <source>
        <strain evidence="1 2">GAB14E</strain>
    </source>
</reference>
<comment type="caution">
    <text evidence="1">The sequence shown here is derived from an EMBL/GenBank/DDBJ whole genome shotgun (WGS) entry which is preliminary data.</text>
</comment>
<name>A0A099K935_COLPS</name>